<dbReference type="EMBL" id="JAAALK010000284">
    <property type="protein sequence ID" value="KAG8067998.1"/>
    <property type="molecule type" value="Genomic_DNA"/>
</dbReference>
<protein>
    <submittedName>
        <fullName evidence="2">Uncharacterized protein</fullName>
    </submittedName>
</protein>
<evidence type="ECO:0000256" key="1">
    <source>
        <dbReference type="SAM" id="MobiDB-lite"/>
    </source>
</evidence>
<sequence>MKWYYQTATYRLAISTRDAMLIVGKVLRIFHLPPLLASPLATSDSSAAALPAPAPAPQLASHGPRRPVAGGDLLRLGPPAGASPRQAPRHASWPASAPRTAARPSIRTRPSLVPSASAVPPLSRRSAMTLLVSDPTLLVWPVSPAATSSTSASTSSSSPPPRWWTQHASDHCCGHFGYQTSTPYTPHVSLLHGDLTDEEKEVARKKVEEMDKEICAMQFEISKLALYRTDTEDKSLESWELVET</sequence>
<feature type="compositionally biased region" description="Low complexity" evidence="1">
    <location>
        <begin position="46"/>
        <end position="61"/>
    </location>
</feature>
<dbReference type="InterPro" id="IPR012386">
    <property type="entry name" value="Cyclic-nucl_3Pdiesterase"/>
</dbReference>
<dbReference type="OrthoDB" id="514292at2759"/>
<gene>
    <name evidence="2" type="ORF">GUJ93_ZPchr0005g15897</name>
</gene>
<name>A0A8J5W0L2_ZIZPA</name>
<dbReference type="GO" id="GO:0009187">
    <property type="term" value="P:cyclic nucleotide metabolic process"/>
    <property type="evidence" value="ECO:0007669"/>
    <property type="project" value="TreeGrafter"/>
</dbReference>
<reference evidence="2" key="2">
    <citation type="submission" date="2021-02" db="EMBL/GenBank/DDBJ databases">
        <authorList>
            <person name="Kimball J.A."/>
            <person name="Haas M.W."/>
            <person name="Macchietto M."/>
            <person name="Kono T."/>
            <person name="Duquette J."/>
            <person name="Shao M."/>
        </authorList>
    </citation>
    <scope>NUCLEOTIDE SEQUENCE</scope>
    <source>
        <tissue evidence="2">Fresh leaf tissue</tissue>
    </source>
</reference>
<dbReference type="AlphaFoldDB" id="A0A8J5W0L2"/>
<keyword evidence="3" id="KW-1185">Reference proteome</keyword>
<feature type="region of interest" description="Disordered" evidence="1">
    <location>
        <begin position="46"/>
        <end position="119"/>
    </location>
</feature>
<dbReference type="Proteomes" id="UP000729402">
    <property type="component" value="Unassembled WGS sequence"/>
</dbReference>
<evidence type="ECO:0000313" key="3">
    <source>
        <dbReference type="Proteomes" id="UP000729402"/>
    </source>
</evidence>
<dbReference type="PANTHER" id="PTHR28141">
    <property type="entry name" value="2',3'-CYCLIC-NUCLEOTIDE 3'-PHOSPHODIESTERASE"/>
    <property type="match status" value="1"/>
</dbReference>
<organism evidence="2 3">
    <name type="scientific">Zizania palustris</name>
    <name type="common">Northern wild rice</name>
    <dbReference type="NCBI Taxonomy" id="103762"/>
    <lineage>
        <taxon>Eukaryota</taxon>
        <taxon>Viridiplantae</taxon>
        <taxon>Streptophyta</taxon>
        <taxon>Embryophyta</taxon>
        <taxon>Tracheophyta</taxon>
        <taxon>Spermatophyta</taxon>
        <taxon>Magnoliopsida</taxon>
        <taxon>Liliopsida</taxon>
        <taxon>Poales</taxon>
        <taxon>Poaceae</taxon>
        <taxon>BOP clade</taxon>
        <taxon>Oryzoideae</taxon>
        <taxon>Oryzeae</taxon>
        <taxon>Zizaniinae</taxon>
        <taxon>Zizania</taxon>
    </lineage>
</organism>
<dbReference type="PANTHER" id="PTHR28141:SF1">
    <property type="entry name" value="2',3'-CYCLIC-NUCLEOTIDE 3'-PHOSPHODIESTERASE"/>
    <property type="match status" value="1"/>
</dbReference>
<reference evidence="2" key="1">
    <citation type="journal article" date="2021" name="bioRxiv">
        <title>Whole Genome Assembly and Annotation of Northern Wild Rice, Zizania palustris L., Supports a Whole Genome Duplication in the Zizania Genus.</title>
        <authorList>
            <person name="Haas M."/>
            <person name="Kono T."/>
            <person name="Macchietto M."/>
            <person name="Millas R."/>
            <person name="McGilp L."/>
            <person name="Shao M."/>
            <person name="Duquette J."/>
            <person name="Hirsch C.N."/>
            <person name="Kimball J."/>
        </authorList>
    </citation>
    <scope>NUCLEOTIDE SEQUENCE</scope>
    <source>
        <tissue evidence="2">Fresh leaf tissue</tissue>
    </source>
</reference>
<feature type="compositionally biased region" description="Low complexity" evidence="1">
    <location>
        <begin position="94"/>
        <end position="119"/>
    </location>
</feature>
<accession>A0A8J5W0L2</accession>
<proteinExistence type="predicted"/>
<evidence type="ECO:0000313" key="2">
    <source>
        <dbReference type="EMBL" id="KAG8067998.1"/>
    </source>
</evidence>
<dbReference type="GO" id="GO:0004113">
    <property type="term" value="F:2',3'-cyclic-nucleotide 3'-phosphodiesterase activity"/>
    <property type="evidence" value="ECO:0007669"/>
    <property type="project" value="TreeGrafter"/>
</dbReference>
<comment type="caution">
    <text evidence="2">The sequence shown here is derived from an EMBL/GenBank/DDBJ whole genome shotgun (WGS) entry which is preliminary data.</text>
</comment>